<protein>
    <recommendedName>
        <fullName evidence="1">Trafficking protein particle complex subunit 11 domain-containing protein</fullName>
    </recommendedName>
</protein>
<evidence type="ECO:0000313" key="2">
    <source>
        <dbReference type="EMBL" id="KAG8232620.1"/>
    </source>
</evidence>
<dbReference type="PANTHER" id="PTHR14374:SF0">
    <property type="entry name" value="TRAFFICKING PROTEIN PARTICLE COMPLEX SUBUNIT 11"/>
    <property type="match status" value="1"/>
</dbReference>
<dbReference type="OrthoDB" id="6278596at2759"/>
<dbReference type="GO" id="GO:0005737">
    <property type="term" value="C:cytoplasm"/>
    <property type="evidence" value="ECO:0007669"/>
    <property type="project" value="TreeGrafter"/>
</dbReference>
<organism evidence="2 3">
    <name type="scientific">Ladona fulva</name>
    <name type="common">Scarce chaser dragonfly</name>
    <name type="synonym">Libellula fulva</name>
    <dbReference type="NCBI Taxonomy" id="123851"/>
    <lineage>
        <taxon>Eukaryota</taxon>
        <taxon>Metazoa</taxon>
        <taxon>Ecdysozoa</taxon>
        <taxon>Arthropoda</taxon>
        <taxon>Hexapoda</taxon>
        <taxon>Insecta</taxon>
        <taxon>Pterygota</taxon>
        <taxon>Palaeoptera</taxon>
        <taxon>Odonata</taxon>
        <taxon>Epiprocta</taxon>
        <taxon>Anisoptera</taxon>
        <taxon>Libelluloidea</taxon>
        <taxon>Libellulidae</taxon>
        <taxon>Ladona</taxon>
    </lineage>
</organism>
<evidence type="ECO:0000259" key="1">
    <source>
        <dbReference type="Pfam" id="PF11817"/>
    </source>
</evidence>
<reference evidence="2" key="2">
    <citation type="submission" date="2017-10" db="EMBL/GenBank/DDBJ databases">
        <title>Ladona fulva Genome sequencing and assembly.</title>
        <authorList>
            <person name="Murali S."/>
            <person name="Richards S."/>
            <person name="Bandaranaike D."/>
            <person name="Bellair M."/>
            <person name="Blankenburg K."/>
            <person name="Chao H."/>
            <person name="Dinh H."/>
            <person name="Doddapaneni H."/>
            <person name="Dugan-Rocha S."/>
            <person name="Elkadiri S."/>
            <person name="Gnanaolivu R."/>
            <person name="Hernandez B."/>
            <person name="Skinner E."/>
            <person name="Javaid M."/>
            <person name="Lee S."/>
            <person name="Li M."/>
            <person name="Ming W."/>
            <person name="Munidasa M."/>
            <person name="Muniz J."/>
            <person name="Nguyen L."/>
            <person name="Hughes D."/>
            <person name="Osuji N."/>
            <person name="Pu L.-L."/>
            <person name="Puazo M."/>
            <person name="Qu C."/>
            <person name="Quiroz J."/>
            <person name="Raj R."/>
            <person name="Weissenberger G."/>
            <person name="Xin Y."/>
            <person name="Zou X."/>
            <person name="Han Y."/>
            <person name="Worley K."/>
            <person name="Muzny D."/>
            <person name="Gibbs R."/>
        </authorList>
    </citation>
    <scope>NUCLEOTIDE SEQUENCE</scope>
    <source>
        <strain evidence="2">Sampled in the wild</strain>
    </source>
</reference>
<sequence length="338" mass="39202">MSPTFDTHDLPQELCAPALALVGFTGLDTLNNAVHRSIWDAFSNARTADRAPVTFKLLSPDQEFPPLKPRRNSYEWYLPKGILKRNWMDKHLNQLPAVVVIFYDLDWDDPFWNEKKLECASRVHSLRYSRILHGLSTGAALEGRGCRVAVTLLQQAPAALPAGEDVVAIERGNALKTACALNAKSLFVLPHGDHLQGYIIRLEKAFYELSQSYYHQRIKGVRSHLDQLNRSNQQYLFVRHQFKMGFFSELKQDYPLAHKHYTKAYGHLLEIRILENNCSEIKTVAGYINYKLCRLMFLHLNYFREAIAQFRSHIDQFRTRVFGPRELEFEHHAWMCNQ</sequence>
<dbReference type="InterPro" id="IPR021773">
    <property type="entry name" value="TPC11"/>
</dbReference>
<proteinExistence type="predicted"/>
<comment type="caution">
    <text evidence="2">The sequence shown here is derived from an EMBL/GenBank/DDBJ whole genome shotgun (WGS) entry which is preliminary data.</text>
</comment>
<dbReference type="Proteomes" id="UP000792457">
    <property type="component" value="Unassembled WGS sequence"/>
</dbReference>
<accession>A0A8K0KFA4</accession>
<keyword evidence="3" id="KW-1185">Reference proteome</keyword>
<feature type="domain" description="Trafficking protein particle complex subunit 11" evidence="1">
    <location>
        <begin position="277"/>
        <end position="338"/>
    </location>
</feature>
<dbReference type="PANTHER" id="PTHR14374">
    <property type="entry name" value="FOIE GRAS"/>
    <property type="match status" value="1"/>
</dbReference>
<reference evidence="2" key="1">
    <citation type="submission" date="2013-04" db="EMBL/GenBank/DDBJ databases">
        <authorList>
            <person name="Qu J."/>
            <person name="Murali S.C."/>
            <person name="Bandaranaike D."/>
            <person name="Bellair M."/>
            <person name="Blankenburg K."/>
            <person name="Chao H."/>
            <person name="Dinh H."/>
            <person name="Doddapaneni H."/>
            <person name="Downs B."/>
            <person name="Dugan-Rocha S."/>
            <person name="Elkadiri S."/>
            <person name="Gnanaolivu R.D."/>
            <person name="Hernandez B."/>
            <person name="Javaid M."/>
            <person name="Jayaseelan J.C."/>
            <person name="Lee S."/>
            <person name="Li M."/>
            <person name="Ming W."/>
            <person name="Munidasa M."/>
            <person name="Muniz J."/>
            <person name="Nguyen L."/>
            <person name="Ongeri F."/>
            <person name="Osuji N."/>
            <person name="Pu L.-L."/>
            <person name="Puazo M."/>
            <person name="Qu C."/>
            <person name="Quiroz J."/>
            <person name="Raj R."/>
            <person name="Weissenberger G."/>
            <person name="Xin Y."/>
            <person name="Zou X."/>
            <person name="Han Y."/>
            <person name="Richards S."/>
            <person name="Worley K."/>
            <person name="Muzny D."/>
            <person name="Gibbs R."/>
        </authorList>
    </citation>
    <scope>NUCLEOTIDE SEQUENCE</scope>
    <source>
        <strain evidence="2">Sampled in the wild</strain>
    </source>
</reference>
<dbReference type="AlphaFoldDB" id="A0A8K0KFA4"/>
<name>A0A8K0KFA4_LADFU</name>
<gene>
    <name evidence="2" type="ORF">J437_LFUL012976</name>
</gene>
<dbReference type="EMBL" id="KZ308635">
    <property type="protein sequence ID" value="KAG8232620.1"/>
    <property type="molecule type" value="Genomic_DNA"/>
</dbReference>
<evidence type="ECO:0000313" key="3">
    <source>
        <dbReference type="Proteomes" id="UP000792457"/>
    </source>
</evidence>
<dbReference type="Pfam" id="PF11817">
    <property type="entry name" value="Foie-gras_1"/>
    <property type="match status" value="1"/>
</dbReference>